<gene>
    <name evidence="1" type="ORF">SAMN05444392_106130</name>
</gene>
<dbReference type="EMBL" id="FQVL01000006">
    <property type="protein sequence ID" value="SHF02661.1"/>
    <property type="molecule type" value="Genomic_DNA"/>
</dbReference>
<dbReference type="Proteomes" id="UP000184476">
    <property type="component" value="Unassembled WGS sequence"/>
</dbReference>
<protein>
    <submittedName>
        <fullName evidence="1">Uncharacterized protein</fullName>
    </submittedName>
</protein>
<dbReference type="RefSeq" id="WP_073154960.1">
    <property type="nucleotide sequence ID" value="NZ_FQVL01000006.1"/>
</dbReference>
<proteinExistence type="predicted"/>
<name>A0A1M4YA32_9BACL</name>
<dbReference type="AlphaFoldDB" id="A0A1M4YA32"/>
<sequence>MSTSSDHIVALGYYYAAAIPPKELRDKLRDYLEERIETLNSASYWDSSWVQKEQEEFTNFIEAKKYANVVSSLSEGQSQPTLEAINDSKQIYHLLQKVHASLLTQMSNSENENLLPRLFAIVQIYLGLGNKIASQYGQYLKTELREAHDSEPFIAIAKILGGAAPTEKDRKLITTYYQEIIDQIQDFKKNDVPIENWERLMNNLKFDSQVAFQLKVLSESKVTPEKMTDVEVAANQQLIDFLEEVQKELYQLYDDLPDIPFKRYTGMLWHLIPETTKEIERQINVFHKCPAFLANPDKDEQGLRILTLGKMIAGHNVSDAEYNQGIEFLATKKNQLIVLASQQNTEGCQQFKDESKKTAHFIRVLSSLIGEEKWTITNAEQEEKALMRAKQAHAVNIYSFPKETEDAAQKYFPEWHFITNHIANAYYKRIKTYNEYESNALLWTAGLDFSGFEPFKIEEREKDQ</sequence>
<organism evidence="1 2">
    <name type="scientific">Seinonella peptonophila</name>
    <dbReference type="NCBI Taxonomy" id="112248"/>
    <lineage>
        <taxon>Bacteria</taxon>
        <taxon>Bacillati</taxon>
        <taxon>Bacillota</taxon>
        <taxon>Bacilli</taxon>
        <taxon>Bacillales</taxon>
        <taxon>Thermoactinomycetaceae</taxon>
        <taxon>Seinonella</taxon>
    </lineage>
</organism>
<keyword evidence="2" id="KW-1185">Reference proteome</keyword>
<evidence type="ECO:0000313" key="1">
    <source>
        <dbReference type="EMBL" id="SHF02661.1"/>
    </source>
</evidence>
<accession>A0A1M4YA32</accession>
<evidence type="ECO:0000313" key="2">
    <source>
        <dbReference type="Proteomes" id="UP000184476"/>
    </source>
</evidence>
<reference evidence="1 2" key="1">
    <citation type="submission" date="2016-11" db="EMBL/GenBank/DDBJ databases">
        <authorList>
            <person name="Jaros S."/>
            <person name="Januszkiewicz K."/>
            <person name="Wedrychowicz H."/>
        </authorList>
    </citation>
    <scope>NUCLEOTIDE SEQUENCE [LARGE SCALE GENOMIC DNA]</scope>
    <source>
        <strain evidence="1 2">DSM 44666</strain>
    </source>
</reference>